<feature type="transmembrane region" description="Helical" evidence="5">
    <location>
        <begin position="117"/>
        <end position="139"/>
    </location>
</feature>
<name>A0A3B0Z499_9ZZZZ</name>
<dbReference type="InterPro" id="IPR006008">
    <property type="entry name" value="YciB"/>
</dbReference>
<dbReference type="PANTHER" id="PTHR36917:SF1">
    <property type="entry name" value="INNER MEMBRANE-SPANNING PROTEIN YCIB"/>
    <property type="match status" value="1"/>
</dbReference>
<dbReference type="Pfam" id="PF04279">
    <property type="entry name" value="IspA"/>
    <property type="match status" value="1"/>
</dbReference>
<dbReference type="AlphaFoldDB" id="A0A3B0Z499"/>
<feature type="transmembrane region" description="Helical" evidence="5">
    <location>
        <begin position="151"/>
        <end position="170"/>
    </location>
</feature>
<feature type="transmembrane region" description="Helical" evidence="5">
    <location>
        <begin position="49"/>
        <end position="68"/>
    </location>
</feature>
<dbReference type="NCBIfam" id="TIGR00997">
    <property type="entry name" value="ispZ"/>
    <property type="match status" value="1"/>
</dbReference>
<dbReference type="NCBIfam" id="NF001325">
    <property type="entry name" value="PRK00259.1-3"/>
    <property type="match status" value="1"/>
</dbReference>
<gene>
    <name evidence="6" type="ORF">MNBD_GAMMA17-1707</name>
</gene>
<reference evidence="6" key="1">
    <citation type="submission" date="2018-06" db="EMBL/GenBank/DDBJ databases">
        <authorList>
            <person name="Zhirakovskaya E."/>
        </authorList>
    </citation>
    <scope>NUCLEOTIDE SEQUENCE</scope>
</reference>
<evidence type="ECO:0000256" key="5">
    <source>
        <dbReference type="SAM" id="Phobius"/>
    </source>
</evidence>
<evidence type="ECO:0000256" key="4">
    <source>
        <dbReference type="ARBA" id="ARBA00023136"/>
    </source>
</evidence>
<sequence>MKFLADFFPVLLFFVAYKVYDIYVATAVAIAASFVQVTVHWLKHRRFENMHLITLAIMVVFGGATLFLQDEMFIKWKPTVINWLFAAVFLGSHFIGEKTIIQRMMGQAMTLPEQVWVKLNISWILFFVAIGLLNLYVVYNFDTDTWVNFKLFGLMGITFAFVILQIPFLTKYITPDDEPKPDDSEGKP</sequence>
<evidence type="ECO:0000313" key="6">
    <source>
        <dbReference type="EMBL" id="VAW88138.1"/>
    </source>
</evidence>
<keyword evidence="2 5" id="KW-0812">Transmembrane</keyword>
<keyword evidence="4 5" id="KW-0472">Membrane</keyword>
<proteinExistence type="inferred from homology"/>
<keyword evidence="1" id="KW-1003">Cell membrane</keyword>
<dbReference type="GO" id="GO:0005886">
    <property type="term" value="C:plasma membrane"/>
    <property type="evidence" value="ECO:0007669"/>
    <property type="project" value="TreeGrafter"/>
</dbReference>
<dbReference type="PANTHER" id="PTHR36917">
    <property type="entry name" value="INTRACELLULAR SEPTATION PROTEIN A-RELATED"/>
    <property type="match status" value="1"/>
</dbReference>
<organism evidence="6">
    <name type="scientific">hydrothermal vent metagenome</name>
    <dbReference type="NCBI Taxonomy" id="652676"/>
    <lineage>
        <taxon>unclassified sequences</taxon>
        <taxon>metagenomes</taxon>
        <taxon>ecological metagenomes</taxon>
    </lineage>
</organism>
<dbReference type="HAMAP" id="MF_00189">
    <property type="entry name" value="YciB"/>
    <property type="match status" value="1"/>
</dbReference>
<keyword evidence="3 5" id="KW-1133">Transmembrane helix</keyword>
<evidence type="ECO:0000256" key="3">
    <source>
        <dbReference type="ARBA" id="ARBA00022989"/>
    </source>
</evidence>
<feature type="transmembrane region" description="Helical" evidence="5">
    <location>
        <begin position="20"/>
        <end position="42"/>
    </location>
</feature>
<feature type="transmembrane region" description="Helical" evidence="5">
    <location>
        <begin position="80"/>
        <end position="96"/>
    </location>
</feature>
<protein>
    <submittedName>
        <fullName evidence="6">Intracellular septation protein IspA</fullName>
    </submittedName>
</protein>
<evidence type="ECO:0000256" key="2">
    <source>
        <dbReference type="ARBA" id="ARBA00022692"/>
    </source>
</evidence>
<accession>A0A3B0Z499</accession>
<evidence type="ECO:0000256" key="1">
    <source>
        <dbReference type="ARBA" id="ARBA00022475"/>
    </source>
</evidence>
<dbReference type="EMBL" id="UOFQ01000090">
    <property type="protein sequence ID" value="VAW88138.1"/>
    <property type="molecule type" value="Genomic_DNA"/>
</dbReference>